<sequence length="229" mass="24563">MNANKRKHVNITQLVKTQLTVRVLKLMIQDLKVVNVVRIVQDASYDLTECRATKICIGNNNPEGCTPACLNGEFPETTNCLCRTDDTQCIAGICKSENHPDGCTCPSAAEQLEGIPKGQCGCLPSGDTRQECNVNILACQSDTVPPEGCICTGNYHPDSCRCPSEVDDLYGIPKDQCSCLTNEEDKREDCKVKKEGGLSAGAIAGIIVAIVVVVLGAFGAVIGYFAYKV</sequence>
<comment type="caution">
    <text evidence="2">The sequence shown here is derived from an EMBL/GenBank/DDBJ whole genome shotgun (WGS) entry which is preliminary data.</text>
</comment>
<keyword evidence="1" id="KW-1133">Transmembrane helix</keyword>
<keyword evidence="1" id="KW-0472">Membrane</keyword>
<evidence type="ECO:0000313" key="2">
    <source>
        <dbReference type="EMBL" id="KAA6384434.1"/>
    </source>
</evidence>
<evidence type="ECO:0000313" key="3">
    <source>
        <dbReference type="Proteomes" id="UP000324800"/>
    </source>
</evidence>
<protein>
    <submittedName>
        <fullName evidence="2">Uncharacterized protein</fullName>
    </submittedName>
</protein>
<feature type="transmembrane region" description="Helical" evidence="1">
    <location>
        <begin position="201"/>
        <end position="227"/>
    </location>
</feature>
<organism evidence="2 3">
    <name type="scientific">Streblomastix strix</name>
    <dbReference type="NCBI Taxonomy" id="222440"/>
    <lineage>
        <taxon>Eukaryota</taxon>
        <taxon>Metamonada</taxon>
        <taxon>Preaxostyla</taxon>
        <taxon>Oxymonadida</taxon>
        <taxon>Streblomastigidae</taxon>
        <taxon>Streblomastix</taxon>
    </lineage>
</organism>
<dbReference type="Proteomes" id="UP000324800">
    <property type="component" value="Unassembled WGS sequence"/>
</dbReference>
<evidence type="ECO:0000256" key="1">
    <source>
        <dbReference type="SAM" id="Phobius"/>
    </source>
</evidence>
<proteinExistence type="predicted"/>
<gene>
    <name evidence="2" type="ORF">EZS28_020039</name>
</gene>
<dbReference type="AlphaFoldDB" id="A0A5J4VPG1"/>
<keyword evidence="1" id="KW-0812">Transmembrane</keyword>
<reference evidence="2 3" key="1">
    <citation type="submission" date="2019-03" db="EMBL/GenBank/DDBJ databases">
        <title>Single cell metagenomics reveals metabolic interactions within the superorganism composed of flagellate Streblomastix strix and complex community of Bacteroidetes bacteria on its surface.</title>
        <authorList>
            <person name="Treitli S.C."/>
            <person name="Kolisko M."/>
            <person name="Husnik F."/>
            <person name="Keeling P."/>
            <person name="Hampl V."/>
        </authorList>
    </citation>
    <scope>NUCLEOTIDE SEQUENCE [LARGE SCALE GENOMIC DNA]</scope>
    <source>
        <strain evidence="2">ST1C</strain>
    </source>
</reference>
<dbReference type="EMBL" id="SNRW01005762">
    <property type="protein sequence ID" value="KAA6384434.1"/>
    <property type="molecule type" value="Genomic_DNA"/>
</dbReference>
<accession>A0A5J4VPG1</accession>
<name>A0A5J4VPG1_9EUKA</name>